<dbReference type="EMBL" id="JADEXF010000132">
    <property type="protein sequence ID" value="MBE9104487.1"/>
    <property type="molecule type" value="Genomic_DNA"/>
</dbReference>
<name>A0ABR9TWK6_9NOSO</name>
<dbReference type="InterPro" id="IPR041698">
    <property type="entry name" value="Methyltransf_25"/>
</dbReference>
<keyword evidence="1" id="KW-0808">Transferase</keyword>
<gene>
    <name evidence="3" type="ORF">IQ229_05925</name>
</gene>
<accession>A0ABR9TWK6</accession>
<dbReference type="Pfam" id="PF13649">
    <property type="entry name" value="Methyltransf_25"/>
    <property type="match status" value="1"/>
</dbReference>
<sequence>MSLASNPPNYEPIARLQNEFKNKDEFISEGILPYLEQILFPYLSKEARILDLGCGCGYLVQQLHLKGYQMTGLDASEGVLRYARTNAPESEFILSDIRKFELPATFDAIVSIDVLLFILNNEDLTAVFRNVYAALQDNGLFVFSIPLIELMHKYVEQGYLNHINVNDECAFIELFYYKPEQRMWKIEVTGFELVEKTWKRSDTTWLRKDHFLTDVQSALENVGFTEISHFKAGEETGNACFVCRKRL</sequence>
<evidence type="ECO:0000313" key="4">
    <source>
        <dbReference type="Proteomes" id="UP000647836"/>
    </source>
</evidence>
<reference evidence="3 4" key="1">
    <citation type="submission" date="2020-10" db="EMBL/GenBank/DDBJ databases">
        <authorList>
            <person name="Castelo-Branco R."/>
            <person name="Eusebio N."/>
            <person name="Adriana R."/>
            <person name="Vieira A."/>
            <person name="Brugerolle De Fraissinette N."/>
            <person name="Rezende De Castro R."/>
            <person name="Schneider M.P."/>
            <person name="Vasconcelos V."/>
            <person name="Leao P.N."/>
        </authorList>
    </citation>
    <scope>NUCLEOTIDE SEQUENCE [LARGE SCALE GENOMIC DNA]</scope>
    <source>
        <strain evidence="3 4">LEGE 07299</strain>
    </source>
</reference>
<evidence type="ECO:0000256" key="1">
    <source>
        <dbReference type="ARBA" id="ARBA00022679"/>
    </source>
</evidence>
<feature type="domain" description="Methyltransferase" evidence="2">
    <location>
        <begin position="49"/>
        <end position="139"/>
    </location>
</feature>
<evidence type="ECO:0000313" key="3">
    <source>
        <dbReference type="EMBL" id="MBE9104487.1"/>
    </source>
</evidence>
<protein>
    <submittedName>
        <fullName evidence="3">Class I SAM-dependent methyltransferase</fullName>
    </submittedName>
</protein>
<dbReference type="SUPFAM" id="SSF53335">
    <property type="entry name" value="S-adenosyl-L-methionine-dependent methyltransferases"/>
    <property type="match status" value="1"/>
</dbReference>
<dbReference type="CDD" id="cd02440">
    <property type="entry name" value="AdoMet_MTases"/>
    <property type="match status" value="1"/>
</dbReference>
<evidence type="ECO:0000259" key="2">
    <source>
        <dbReference type="Pfam" id="PF13649"/>
    </source>
</evidence>
<keyword evidence="3" id="KW-0489">Methyltransferase</keyword>
<comment type="caution">
    <text evidence="3">The sequence shown here is derived from an EMBL/GenBank/DDBJ whole genome shotgun (WGS) entry which is preliminary data.</text>
</comment>
<proteinExistence type="predicted"/>
<organism evidence="3 4">
    <name type="scientific">Nostoc cf. edaphicum LEGE 07299</name>
    <dbReference type="NCBI Taxonomy" id="2777974"/>
    <lineage>
        <taxon>Bacteria</taxon>
        <taxon>Bacillati</taxon>
        <taxon>Cyanobacteriota</taxon>
        <taxon>Cyanophyceae</taxon>
        <taxon>Nostocales</taxon>
        <taxon>Nostocaceae</taxon>
        <taxon>Nostoc</taxon>
    </lineage>
</organism>
<dbReference type="GO" id="GO:0032259">
    <property type="term" value="P:methylation"/>
    <property type="evidence" value="ECO:0007669"/>
    <property type="project" value="UniProtKB-KW"/>
</dbReference>
<dbReference type="Proteomes" id="UP000647836">
    <property type="component" value="Unassembled WGS sequence"/>
</dbReference>
<dbReference type="GO" id="GO:0008168">
    <property type="term" value="F:methyltransferase activity"/>
    <property type="evidence" value="ECO:0007669"/>
    <property type="project" value="UniProtKB-KW"/>
</dbReference>
<dbReference type="InterPro" id="IPR029063">
    <property type="entry name" value="SAM-dependent_MTases_sf"/>
</dbReference>
<dbReference type="PANTHER" id="PTHR43861">
    <property type="entry name" value="TRANS-ACONITATE 2-METHYLTRANSFERASE-RELATED"/>
    <property type="match status" value="1"/>
</dbReference>
<dbReference type="Gene3D" id="3.40.50.150">
    <property type="entry name" value="Vaccinia Virus protein VP39"/>
    <property type="match status" value="1"/>
</dbReference>
<keyword evidence="4" id="KW-1185">Reference proteome</keyword>